<evidence type="ECO:0000256" key="3">
    <source>
        <dbReference type="ARBA" id="ARBA00022793"/>
    </source>
</evidence>
<protein>
    <submittedName>
        <fullName evidence="8">Arginine decarboxylase</fullName>
    </submittedName>
</protein>
<evidence type="ECO:0000259" key="7">
    <source>
        <dbReference type="Pfam" id="PF03711"/>
    </source>
</evidence>
<reference evidence="9" key="1">
    <citation type="journal article" date="2017" name="Appl. Environ. Microbiol.">
        <title>Genomic analysis of Calderihabitans maritimus KKC1, a thermophilic hydrogenogenic carboxydotrophic bacterium isolated from marine sediment.</title>
        <authorList>
            <person name="Omae K."/>
            <person name="Yoneda Y."/>
            <person name="Fukuyama Y."/>
            <person name="Yoshida T."/>
            <person name="Sako Y."/>
        </authorList>
    </citation>
    <scope>NUCLEOTIDE SEQUENCE [LARGE SCALE GENOMIC DNA]</scope>
    <source>
        <strain evidence="9">KKC1</strain>
    </source>
</reference>
<keyword evidence="3" id="KW-0210">Decarboxylase</keyword>
<dbReference type="SUPFAM" id="SSF53383">
    <property type="entry name" value="PLP-dependent transferases"/>
    <property type="match status" value="1"/>
</dbReference>
<evidence type="ECO:0000256" key="5">
    <source>
        <dbReference type="ARBA" id="ARBA00023239"/>
    </source>
</evidence>
<feature type="domain" description="Orn/Lys/Arg decarboxylase C-terminal" evidence="7">
    <location>
        <begin position="373"/>
        <end position="462"/>
    </location>
</feature>
<evidence type="ECO:0000313" key="8">
    <source>
        <dbReference type="EMBL" id="GAW91613.1"/>
    </source>
</evidence>
<evidence type="ECO:0000256" key="4">
    <source>
        <dbReference type="ARBA" id="ARBA00022898"/>
    </source>
</evidence>
<dbReference type="GO" id="GO:0016831">
    <property type="term" value="F:carboxy-lyase activity"/>
    <property type="evidence" value="ECO:0007669"/>
    <property type="project" value="UniProtKB-KW"/>
</dbReference>
<keyword evidence="9" id="KW-1185">Reference proteome</keyword>
<proteinExistence type="inferred from homology"/>
<evidence type="ECO:0000259" key="6">
    <source>
        <dbReference type="Pfam" id="PF01276"/>
    </source>
</evidence>
<dbReference type="PANTHER" id="PTHR43277:SF4">
    <property type="entry name" value="ARGININE DECARBOXYLASE"/>
    <property type="match status" value="1"/>
</dbReference>
<evidence type="ECO:0000256" key="1">
    <source>
        <dbReference type="ARBA" id="ARBA00001933"/>
    </source>
</evidence>
<accession>A0A1Z5HQ07</accession>
<comment type="similarity">
    <text evidence="2">Belongs to the Orn/Lys/Arg decarboxylase class-I family.</text>
</comment>
<feature type="domain" description="Orn/Lys/Arg decarboxylases family 1 pyridoxal-P attachment site" evidence="6">
    <location>
        <begin position="3"/>
        <end position="365"/>
    </location>
</feature>
<dbReference type="EMBL" id="BDGJ01000023">
    <property type="protein sequence ID" value="GAW91613.1"/>
    <property type="molecule type" value="Genomic_DNA"/>
</dbReference>
<dbReference type="InterPro" id="IPR015421">
    <property type="entry name" value="PyrdxlP-dep_Trfase_major"/>
</dbReference>
<gene>
    <name evidence="8" type="ORF">KKC1_07740</name>
</gene>
<dbReference type="InterPro" id="IPR000310">
    <property type="entry name" value="Orn/Lys/Arg_deCO2ase_major_dom"/>
</dbReference>
<dbReference type="Gene3D" id="3.90.100.10">
    <property type="entry name" value="Orn/Lys/Arg decarboxylase, C-terminal domain"/>
    <property type="match status" value="1"/>
</dbReference>
<name>A0A1Z5HQ07_9FIRM</name>
<sequence>MDPILDALIQYVGGKYINLHTPGHKQGCGINPKFREMLGEKSFSFDLTEVPGLDNLHQPQGIIKQAQELAARCFGAGETYFLVNGATAGILASLMAICRPGDYVLVPRHAHRSVWGGMVLTGIRPVYYKPEIHPRWGIPLGISPEDIQDKLFRQNCKAVLILHPTYHGMVSDLKSIVNIAHAHGVTVISDEAHGAHFAFHSRLPVSGMAAGADIAVHGTHKTLGALTQTGMLHVHPTAVGRWDIQQALSIVQTTSPSYLFLASLDAVRSQMQVEGPKLMEEVISIAETVRTKIASIKGIHCLGRELYQYPSLVDYDLTKLVISAVELGLTGYQLAKELRNSYSIEVEMADFTTVLMLITIGDNREIGDKIVKALQDLAERYKDSYLRCRCSRQRVEKMPSLPKVLMSPRDAYFAPKRDIPLQEAVGKVAGEIVAPYPPGIPVVCPGEEITYEIVNYLVAVREQGVVLQASKNSLLNRIRIIEV</sequence>
<dbReference type="InterPro" id="IPR008286">
    <property type="entry name" value="Prn/Lys/Arg_de-COase_C"/>
</dbReference>
<dbReference type="RefSeq" id="WP_192868058.1">
    <property type="nucleotide sequence ID" value="NZ_BDGJ01000023.1"/>
</dbReference>
<evidence type="ECO:0000256" key="2">
    <source>
        <dbReference type="ARBA" id="ARBA00010671"/>
    </source>
</evidence>
<evidence type="ECO:0000313" key="9">
    <source>
        <dbReference type="Proteomes" id="UP000197032"/>
    </source>
</evidence>
<organism evidence="8 9">
    <name type="scientific">Calderihabitans maritimus</name>
    <dbReference type="NCBI Taxonomy" id="1246530"/>
    <lineage>
        <taxon>Bacteria</taxon>
        <taxon>Bacillati</taxon>
        <taxon>Bacillota</taxon>
        <taxon>Clostridia</taxon>
        <taxon>Neomoorellales</taxon>
        <taxon>Calderihabitantaceae</taxon>
        <taxon>Calderihabitans</taxon>
    </lineage>
</organism>
<comment type="cofactor">
    <cofactor evidence="1">
        <name>pyridoxal 5'-phosphate</name>
        <dbReference type="ChEBI" id="CHEBI:597326"/>
    </cofactor>
</comment>
<comment type="caution">
    <text evidence="8">The sequence shown here is derived from an EMBL/GenBank/DDBJ whole genome shotgun (WGS) entry which is preliminary data.</text>
</comment>
<keyword evidence="5" id="KW-0456">Lyase</keyword>
<keyword evidence="4" id="KW-0663">Pyridoxal phosphate</keyword>
<dbReference type="InterPro" id="IPR015424">
    <property type="entry name" value="PyrdxlP-dep_Trfase"/>
</dbReference>
<dbReference type="Gene3D" id="3.40.640.10">
    <property type="entry name" value="Type I PLP-dependent aspartate aminotransferase-like (Major domain)"/>
    <property type="match status" value="1"/>
</dbReference>
<dbReference type="Pfam" id="PF01276">
    <property type="entry name" value="OKR_DC_1"/>
    <property type="match status" value="1"/>
</dbReference>
<dbReference type="Pfam" id="PF03711">
    <property type="entry name" value="OKR_DC_1_C"/>
    <property type="match status" value="1"/>
</dbReference>
<dbReference type="InterPro" id="IPR052357">
    <property type="entry name" value="Orn_Lys_Arg_decarboxylase-I"/>
</dbReference>
<dbReference type="CDD" id="cd00615">
    <property type="entry name" value="Orn_deC_like"/>
    <property type="match status" value="1"/>
</dbReference>
<dbReference type="Proteomes" id="UP000197032">
    <property type="component" value="Unassembled WGS sequence"/>
</dbReference>
<dbReference type="PANTHER" id="PTHR43277">
    <property type="entry name" value="ARGININE DECARBOXYLASE"/>
    <property type="match status" value="1"/>
</dbReference>
<dbReference type="AlphaFoldDB" id="A0A1Z5HQ07"/>